<evidence type="ECO:0000256" key="2">
    <source>
        <dbReference type="ARBA" id="ARBA00022729"/>
    </source>
</evidence>
<keyword evidence="8" id="KW-1185">Reference proteome</keyword>
<gene>
    <name evidence="7" type="ORF">SAMN02745887_00938</name>
</gene>
<dbReference type="EMBL" id="FPKR01000003">
    <property type="protein sequence ID" value="SFZ73667.1"/>
    <property type="molecule type" value="Genomic_DNA"/>
</dbReference>
<keyword evidence="3" id="KW-0378">Hydrolase</keyword>
<keyword evidence="2 5" id="KW-0732">Signal</keyword>
<evidence type="ECO:0000256" key="1">
    <source>
        <dbReference type="ARBA" id="ARBA00008061"/>
    </source>
</evidence>
<name>A0A1K2HAA1_9NEIS</name>
<dbReference type="Gene3D" id="2.60.40.1110">
    <property type="match status" value="1"/>
</dbReference>
<dbReference type="STRING" id="1121279.SAMN02745887_00938"/>
<comment type="similarity">
    <text evidence="1">Belongs to the glycosyl hydrolase 13 family.</text>
</comment>
<evidence type="ECO:0000313" key="7">
    <source>
        <dbReference type="EMBL" id="SFZ73667.1"/>
    </source>
</evidence>
<protein>
    <submittedName>
        <fullName evidence="7">Pullanase-associated domain-containing protein</fullName>
    </submittedName>
</protein>
<dbReference type="Proteomes" id="UP000186513">
    <property type="component" value="Unassembled WGS sequence"/>
</dbReference>
<evidence type="ECO:0000313" key="8">
    <source>
        <dbReference type="Proteomes" id="UP000186513"/>
    </source>
</evidence>
<dbReference type="InterPro" id="IPR013784">
    <property type="entry name" value="Carb-bd-like_fold"/>
</dbReference>
<dbReference type="GO" id="GO:0016798">
    <property type="term" value="F:hydrolase activity, acting on glycosyl bonds"/>
    <property type="evidence" value="ECO:0007669"/>
    <property type="project" value="UniProtKB-KW"/>
</dbReference>
<dbReference type="GO" id="GO:0030246">
    <property type="term" value="F:carbohydrate binding"/>
    <property type="evidence" value="ECO:0007669"/>
    <property type="project" value="InterPro"/>
</dbReference>
<organism evidence="7 8">
    <name type="scientific">Chitinimonas taiwanensis DSM 18899</name>
    <dbReference type="NCBI Taxonomy" id="1121279"/>
    <lineage>
        <taxon>Bacteria</taxon>
        <taxon>Pseudomonadati</taxon>
        <taxon>Pseudomonadota</taxon>
        <taxon>Betaproteobacteria</taxon>
        <taxon>Neisseriales</taxon>
        <taxon>Chitinibacteraceae</taxon>
        <taxon>Chitinimonas</taxon>
    </lineage>
</organism>
<proteinExistence type="inferred from homology"/>
<reference evidence="7 8" key="1">
    <citation type="submission" date="2016-11" db="EMBL/GenBank/DDBJ databases">
        <authorList>
            <person name="Jaros S."/>
            <person name="Januszkiewicz K."/>
            <person name="Wedrychowicz H."/>
        </authorList>
    </citation>
    <scope>NUCLEOTIDE SEQUENCE [LARGE SCALE GENOMIC DNA]</scope>
    <source>
        <strain evidence="7 8">DSM 18899</strain>
    </source>
</reference>
<evidence type="ECO:0000256" key="4">
    <source>
        <dbReference type="ARBA" id="ARBA00023295"/>
    </source>
</evidence>
<evidence type="ECO:0000256" key="5">
    <source>
        <dbReference type="SAM" id="SignalP"/>
    </source>
</evidence>
<evidence type="ECO:0000256" key="3">
    <source>
        <dbReference type="ARBA" id="ARBA00022801"/>
    </source>
</evidence>
<dbReference type="AlphaFoldDB" id="A0A1K2HAA1"/>
<keyword evidence="4" id="KW-0326">Glycosidase</keyword>
<dbReference type="InterPro" id="IPR005323">
    <property type="entry name" value="CBM41_pullulanase"/>
</dbReference>
<feature type="chain" id="PRO_5013289831" evidence="5">
    <location>
        <begin position="27"/>
        <end position="139"/>
    </location>
</feature>
<evidence type="ECO:0000259" key="6">
    <source>
        <dbReference type="Pfam" id="PF03714"/>
    </source>
</evidence>
<feature type="domain" description="Pullulanase carbohydrate-binding module 41" evidence="6">
    <location>
        <begin position="32"/>
        <end position="127"/>
    </location>
</feature>
<feature type="signal peptide" evidence="5">
    <location>
        <begin position="1"/>
        <end position="26"/>
    </location>
</feature>
<dbReference type="SUPFAM" id="SSF49452">
    <property type="entry name" value="Starch-binding domain-like"/>
    <property type="match status" value="1"/>
</dbReference>
<accession>A0A1K2HAA1</accession>
<sequence length="139" mass="15588">MYLSSRKFLLFLLACLAMAIVTPAFADPAPGTIVVHYKRKDNKYDGWGMHIWSSRGEIPGVKWNTPVMPSGKDDFGVIFTLKQNLFPDDKVNYILHKGESKDQGGKDMFFIAKEAREVWIVSGSRDIHISKEAALAAAR</sequence>
<dbReference type="CDD" id="cd10315">
    <property type="entry name" value="CBM41_pullulanase"/>
    <property type="match status" value="1"/>
</dbReference>
<dbReference type="GO" id="GO:0005975">
    <property type="term" value="P:carbohydrate metabolic process"/>
    <property type="evidence" value="ECO:0007669"/>
    <property type="project" value="InterPro"/>
</dbReference>
<dbReference type="Pfam" id="PF03714">
    <property type="entry name" value="PUD"/>
    <property type="match status" value="1"/>
</dbReference>